<name>A0A8H6NN71_9PEZI</name>
<comment type="caution">
    <text evidence="1">The sequence shown here is derived from an EMBL/GenBank/DDBJ whole genome shotgun (WGS) entry which is preliminary data.</text>
</comment>
<protein>
    <submittedName>
        <fullName evidence="1">Uncharacterized protein</fullName>
    </submittedName>
</protein>
<keyword evidence="2" id="KW-1185">Reference proteome</keyword>
<dbReference type="EMBL" id="WIGM01000119">
    <property type="protein sequence ID" value="KAF6838998.1"/>
    <property type="molecule type" value="Genomic_DNA"/>
</dbReference>
<dbReference type="AlphaFoldDB" id="A0A8H6NN71"/>
<dbReference type="Proteomes" id="UP000639643">
    <property type="component" value="Unassembled WGS sequence"/>
</dbReference>
<organism evidence="1 2">
    <name type="scientific">Colletotrichum musicola</name>
    <dbReference type="NCBI Taxonomy" id="2175873"/>
    <lineage>
        <taxon>Eukaryota</taxon>
        <taxon>Fungi</taxon>
        <taxon>Dikarya</taxon>
        <taxon>Ascomycota</taxon>
        <taxon>Pezizomycotina</taxon>
        <taxon>Sordariomycetes</taxon>
        <taxon>Hypocreomycetidae</taxon>
        <taxon>Glomerellales</taxon>
        <taxon>Glomerellaceae</taxon>
        <taxon>Colletotrichum</taxon>
        <taxon>Colletotrichum orchidearum species complex</taxon>
    </lineage>
</organism>
<evidence type="ECO:0000313" key="1">
    <source>
        <dbReference type="EMBL" id="KAF6838998.1"/>
    </source>
</evidence>
<gene>
    <name evidence="1" type="ORF">CMUS01_04407</name>
</gene>
<reference evidence="1" key="1">
    <citation type="journal article" date="2020" name="Phytopathology">
        <title>Genome Sequence Resources of Colletotrichum truncatum, C. plurivorum, C. musicola, and C. sojae: Four Species Pathogenic to Soybean (Glycine max).</title>
        <authorList>
            <person name="Rogerio F."/>
            <person name="Boufleur T.R."/>
            <person name="Ciampi-Guillardi M."/>
            <person name="Sukno S.A."/>
            <person name="Thon M.R."/>
            <person name="Massola Junior N.S."/>
            <person name="Baroncelli R."/>
        </authorList>
    </citation>
    <scope>NUCLEOTIDE SEQUENCE</scope>
    <source>
        <strain evidence="1">LFN0074</strain>
    </source>
</reference>
<accession>A0A8H6NN71</accession>
<sequence>MKACSVAAVWTMPGELDRLRDLMPGNQGPGRQVEVHAVAGNMFQLLIRVLVWELHNTTYPYVRAFNIDSVDPAAEDERFKQTISRPKAVAMGSDFARQIPQGGTDLSVHWEEGRVAFGIKIRDRDLGVLATDAGPVKVARASQSNPSCPKCIVGLEKEIIILTEGFGEEGVILTTSKQLSPVQLVAGKMPCFQ</sequence>
<evidence type="ECO:0000313" key="2">
    <source>
        <dbReference type="Proteomes" id="UP000639643"/>
    </source>
</evidence>
<proteinExistence type="predicted"/>